<dbReference type="EC" id="2.1.1.-" evidence="2"/>
<sequence length="254" mass="27758">MGDFDYDAELRRYDRHLREAADVQPDDHVLDLGCGAGQTTRAAARLAIRGSALGVDLSAPMLARAERAAADVPNLRFARADAQVHPFPPAAFTLGLSRFGTMFFEDPAAAFANIARALRPGGRLVQLVWQERRRQEWVTAIHRSLAEADPPDSTAPGDAFSLADPATVRSVLTANRFADVELADVREPLWYGPDPAAALDAVLQLREASDLIAARAAGDKDRALARLRGEMTEHHGRDGVWFDARAWLVTARRT</sequence>
<organism evidence="2 3">
    <name type="scientific">Amycolatopsis albidoflavus</name>
    <dbReference type="NCBI Taxonomy" id="102226"/>
    <lineage>
        <taxon>Bacteria</taxon>
        <taxon>Bacillati</taxon>
        <taxon>Actinomycetota</taxon>
        <taxon>Actinomycetes</taxon>
        <taxon>Pseudonocardiales</taxon>
        <taxon>Pseudonocardiaceae</taxon>
        <taxon>Amycolatopsis</taxon>
    </lineage>
</organism>
<dbReference type="GO" id="GO:0032259">
    <property type="term" value="P:methylation"/>
    <property type="evidence" value="ECO:0007669"/>
    <property type="project" value="UniProtKB-KW"/>
</dbReference>
<feature type="domain" description="Methyltransferase type 11" evidence="1">
    <location>
        <begin position="30"/>
        <end position="125"/>
    </location>
</feature>
<dbReference type="SUPFAM" id="SSF53335">
    <property type="entry name" value="S-adenosyl-L-methionine-dependent methyltransferases"/>
    <property type="match status" value="1"/>
</dbReference>
<evidence type="ECO:0000313" key="3">
    <source>
        <dbReference type="Proteomes" id="UP001597542"/>
    </source>
</evidence>
<accession>A0ABW5HZF6</accession>
<dbReference type="Gene3D" id="3.40.50.150">
    <property type="entry name" value="Vaccinia Virus protein VP39"/>
    <property type="match status" value="1"/>
</dbReference>
<keyword evidence="2" id="KW-0808">Transferase</keyword>
<dbReference type="PANTHER" id="PTHR43591">
    <property type="entry name" value="METHYLTRANSFERASE"/>
    <property type="match status" value="1"/>
</dbReference>
<gene>
    <name evidence="2" type="ORF">ACFSUT_18120</name>
</gene>
<dbReference type="RefSeq" id="WP_344264231.1">
    <property type="nucleotide sequence ID" value="NZ_BAAAHV010000002.1"/>
</dbReference>
<dbReference type="Proteomes" id="UP001597542">
    <property type="component" value="Unassembled WGS sequence"/>
</dbReference>
<protein>
    <submittedName>
        <fullName evidence="2">Class I SAM-dependent methyltransferase</fullName>
        <ecNumber evidence="2">2.1.1.-</ecNumber>
    </submittedName>
</protein>
<evidence type="ECO:0000259" key="1">
    <source>
        <dbReference type="Pfam" id="PF08241"/>
    </source>
</evidence>
<evidence type="ECO:0000313" key="2">
    <source>
        <dbReference type="EMBL" id="MFD2482210.1"/>
    </source>
</evidence>
<dbReference type="CDD" id="cd02440">
    <property type="entry name" value="AdoMet_MTases"/>
    <property type="match status" value="1"/>
</dbReference>
<proteinExistence type="predicted"/>
<comment type="caution">
    <text evidence="2">The sequence shown here is derived from an EMBL/GenBank/DDBJ whole genome shotgun (WGS) entry which is preliminary data.</text>
</comment>
<name>A0ABW5HZF6_9PSEU</name>
<keyword evidence="2" id="KW-0489">Methyltransferase</keyword>
<keyword evidence="3" id="KW-1185">Reference proteome</keyword>
<reference evidence="3" key="1">
    <citation type="journal article" date="2019" name="Int. J. Syst. Evol. Microbiol.">
        <title>The Global Catalogue of Microorganisms (GCM) 10K type strain sequencing project: providing services to taxonomists for standard genome sequencing and annotation.</title>
        <authorList>
            <consortium name="The Broad Institute Genomics Platform"/>
            <consortium name="The Broad Institute Genome Sequencing Center for Infectious Disease"/>
            <person name="Wu L."/>
            <person name="Ma J."/>
        </authorList>
    </citation>
    <scope>NUCLEOTIDE SEQUENCE [LARGE SCALE GENOMIC DNA]</scope>
    <source>
        <strain evidence="3">CGMCC 4.7638</strain>
    </source>
</reference>
<dbReference type="InterPro" id="IPR029063">
    <property type="entry name" value="SAM-dependent_MTases_sf"/>
</dbReference>
<dbReference type="GO" id="GO:0008168">
    <property type="term" value="F:methyltransferase activity"/>
    <property type="evidence" value="ECO:0007669"/>
    <property type="project" value="UniProtKB-KW"/>
</dbReference>
<dbReference type="Pfam" id="PF08241">
    <property type="entry name" value="Methyltransf_11"/>
    <property type="match status" value="1"/>
</dbReference>
<dbReference type="EMBL" id="JBHUKQ010000011">
    <property type="protein sequence ID" value="MFD2482210.1"/>
    <property type="molecule type" value="Genomic_DNA"/>
</dbReference>
<dbReference type="InterPro" id="IPR013216">
    <property type="entry name" value="Methyltransf_11"/>
</dbReference>